<feature type="compositionally biased region" description="Pro residues" evidence="1">
    <location>
        <begin position="51"/>
        <end position="72"/>
    </location>
</feature>
<feature type="compositionally biased region" description="Basic and acidic residues" evidence="1">
    <location>
        <begin position="90"/>
        <end position="102"/>
    </location>
</feature>
<feature type="region of interest" description="Disordered" evidence="1">
    <location>
        <begin position="1"/>
        <end position="23"/>
    </location>
</feature>
<sequence>MEMGVGDEVGVAGTTEDVPTCPNHVGAAAATVSVPSRVAAVPSLAASPPFLSAPPPSPYPAAPPSSPSPGALPPSTSSPSPSLAVSLSQTERRKTDRRDEIGSRCATGEIMEKLFKLSQIFAERL</sequence>
<dbReference type="AlphaFoldDB" id="A0A0D9Z114"/>
<name>A0A0D9Z114_9ORYZ</name>
<dbReference type="Proteomes" id="UP000026961">
    <property type="component" value="Chromosome 3"/>
</dbReference>
<feature type="compositionally biased region" description="Low complexity" evidence="1">
    <location>
        <begin position="73"/>
        <end position="88"/>
    </location>
</feature>
<feature type="region of interest" description="Disordered" evidence="1">
    <location>
        <begin position="46"/>
        <end position="104"/>
    </location>
</feature>
<accession>A0A0D9Z114</accession>
<dbReference type="Gramene" id="OGLUM03G00800.1">
    <property type="protein sequence ID" value="OGLUM03G00800.1"/>
    <property type="gene ID" value="OGLUM03G00800"/>
</dbReference>
<organism evidence="2">
    <name type="scientific">Oryza glumipatula</name>
    <dbReference type="NCBI Taxonomy" id="40148"/>
    <lineage>
        <taxon>Eukaryota</taxon>
        <taxon>Viridiplantae</taxon>
        <taxon>Streptophyta</taxon>
        <taxon>Embryophyta</taxon>
        <taxon>Tracheophyta</taxon>
        <taxon>Spermatophyta</taxon>
        <taxon>Magnoliopsida</taxon>
        <taxon>Liliopsida</taxon>
        <taxon>Poales</taxon>
        <taxon>Poaceae</taxon>
        <taxon>BOP clade</taxon>
        <taxon>Oryzoideae</taxon>
        <taxon>Oryzeae</taxon>
        <taxon>Oryzinae</taxon>
        <taxon>Oryza</taxon>
    </lineage>
</organism>
<proteinExistence type="predicted"/>
<keyword evidence="3" id="KW-1185">Reference proteome</keyword>
<evidence type="ECO:0000313" key="3">
    <source>
        <dbReference type="Proteomes" id="UP000026961"/>
    </source>
</evidence>
<dbReference type="EnsemblPlants" id="OGLUM03G00800.1">
    <property type="protein sequence ID" value="OGLUM03G00800.1"/>
    <property type="gene ID" value="OGLUM03G00800"/>
</dbReference>
<dbReference type="HOGENOM" id="CLU_1996159_0_0_1"/>
<protein>
    <submittedName>
        <fullName evidence="2">Uncharacterized protein</fullName>
    </submittedName>
</protein>
<evidence type="ECO:0000256" key="1">
    <source>
        <dbReference type="SAM" id="MobiDB-lite"/>
    </source>
</evidence>
<evidence type="ECO:0000313" key="2">
    <source>
        <dbReference type="EnsemblPlants" id="OGLUM03G00800.1"/>
    </source>
</evidence>
<reference evidence="2" key="2">
    <citation type="submission" date="2018-05" db="EMBL/GenBank/DDBJ databases">
        <title>OgluRS3 (Oryza glumaepatula Reference Sequence Version 3).</title>
        <authorList>
            <person name="Zhang J."/>
            <person name="Kudrna D."/>
            <person name="Lee S."/>
            <person name="Talag J."/>
            <person name="Welchert J."/>
            <person name="Wing R.A."/>
        </authorList>
    </citation>
    <scope>NUCLEOTIDE SEQUENCE [LARGE SCALE GENOMIC DNA]</scope>
</reference>
<reference evidence="2" key="1">
    <citation type="submission" date="2015-04" db="UniProtKB">
        <authorList>
            <consortium name="EnsemblPlants"/>
        </authorList>
    </citation>
    <scope>IDENTIFICATION</scope>
</reference>